<dbReference type="Proteomes" id="UP000728032">
    <property type="component" value="Unassembled WGS sequence"/>
</dbReference>
<proteinExistence type="predicted"/>
<protein>
    <submittedName>
        <fullName evidence="1">Uncharacterized protein</fullName>
    </submittedName>
</protein>
<keyword evidence="2" id="KW-1185">Reference proteome</keyword>
<dbReference type="AlphaFoldDB" id="A0A7R9MUX9"/>
<gene>
    <name evidence="1" type="ORF">ONB1V03_LOCUS23262</name>
</gene>
<evidence type="ECO:0000313" key="1">
    <source>
        <dbReference type="EMBL" id="CAD7667688.1"/>
    </source>
</evidence>
<organism evidence="1">
    <name type="scientific">Oppiella nova</name>
    <dbReference type="NCBI Taxonomy" id="334625"/>
    <lineage>
        <taxon>Eukaryota</taxon>
        <taxon>Metazoa</taxon>
        <taxon>Ecdysozoa</taxon>
        <taxon>Arthropoda</taxon>
        <taxon>Chelicerata</taxon>
        <taxon>Arachnida</taxon>
        <taxon>Acari</taxon>
        <taxon>Acariformes</taxon>
        <taxon>Sarcoptiformes</taxon>
        <taxon>Oribatida</taxon>
        <taxon>Brachypylina</taxon>
        <taxon>Oppioidea</taxon>
        <taxon>Oppiidae</taxon>
        <taxon>Oppiella</taxon>
    </lineage>
</organism>
<sequence>MRRSSCVSGLARRSSSHRFCLLLPIIAMRLTLRPLMIMSRIAS</sequence>
<name>A0A7R9MUX9_9ACAR</name>
<evidence type="ECO:0000313" key="2">
    <source>
        <dbReference type="Proteomes" id="UP000728032"/>
    </source>
</evidence>
<accession>A0A7R9MUX9</accession>
<dbReference type="EMBL" id="CAJPVJ010057618">
    <property type="protein sequence ID" value="CAG2183842.1"/>
    <property type="molecule type" value="Genomic_DNA"/>
</dbReference>
<dbReference type="EMBL" id="OC972443">
    <property type="protein sequence ID" value="CAD7667688.1"/>
    <property type="molecule type" value="Genomic_DNA"/>
</dbReference>
<reference evidence="1" key="1">
    <citation type="submission" date="2020-11" db="EMBL/GenBank/DDBJ databases">
        <authorList>
            <person name="Tran Van P."/>
        </authorList>
    </citation>
    <scope>NUCLEOTIDE SEQUENCE</scope>
</reference>